<accession>A0ABR1ADN7</accession>
<name>A0ABR1ADN7_POLSC</name>
<feature type="compositionally biased region" description="Basic and acidic residues" evidence="1">
    <location>
        <begin position="106"/>
        <end position="116"/>
    </location>
</feature>
<comment type="caution">
    <text evidence="2">The sequence shown here is derived from an EMBL/GenBank/DDBJ whole genome shotgun (WGS) entry which is preliminary data.</text>
</comment>
<sequence>MSSCEKHAAFSDPEYCNKSFDTFAETIVDDKKKLEKNHERKIGGGHENWEDGNDEDKKVIGCASDSLWSNRQETAEDERGSGPRKPRKNNVETGYLTKNPKIVIVPDEKDNGEKSSQEVGESSARPKISSMEEEAIRERMRATLLKQCLTYLAADGSSRYTRDTFRRVFTEKDTKDLGKSTPGSVSSPIRSTVLLDRRFCLLPMTPMSLPY</sequence>
<evidence type="ECO:0000313" key="3">
    <source>
        <dbReference type="Proteomes" id="UP001359485"/>
    </source>
</evidence>
<dbReference type="Proteomes" id="UP001359485">
    <property type="component" value="Unassembled WGS sequence"/>
</dbReference>
<protein>
    <submittedName>
        <fullName evidence="2">Uncharacterized protein</fullName>
    </submittedName>
</protein>
<feature type="region of interest" description="Disordered" evidence="1">
    <location>
        <begin position="31"/>
        <end position="132"/>
    </location>
</feature>
<dbReference type="EMBL" id="JAWJWF010000052">
    <property type="protein sequence ID" value="KAK6617207.1"/>
    <property type="molecule type" value="Genomic_DNA"/>
</dbReference>
<keyword evidence="3" id="KW-1185">Reference proteome</keyword>
<evidence type="ECO:0000313" key="2">
    <source>
        <dbReference type="EMBL" id="KAK6617207.1"/>
    </source>
</evidence>
<gene>
    <name evidence="2" type="ORF">RUM44_005538</name>
</gene>
<evidence type="ECO:0000256" key="1">
    <source>
        <dbReference type="SAM" id="MobiDB-lite"/>
    </source>
</evidence>
<proteinExistence type="predicted"/>
<feature type="compositionally biased region" description="Basic and acidic residues" evidence="1">
    <location>
        <begin position="31"/>
        <end position="59"/>
    </location>
</feature>
<reference evidence="2 3" key="1">
    <citation type="submission" date="2023-09" db="EMBL/GenBank/DDBJ databases">
        <title>Genomes of two closely related lineages of the louse Polyplax serrata with different host specificities.</title>
        <authorList>
            <person name="Martinu J."/>
            <person name="Tarabai H."/>
            <person name="Stefka J."/>
            <person name="Hypsa V."/>
        </authorList>
    </citation>
    <scope>NUCLEOTIDE SEQUENCE [LARGE SCALE GENOMIC DNA]</scope>
    <source>
        <strain evidence="2">98ZLc_SE</strain>
    </source>
</reference>
<organism evidence="2 3">
    <name type="scientific">Polyplax serrata</name>
    <name type="common">Common mouse louse</name>
    <dbReference type="NCBI Taxonomy" id="468196"/>
    <lineage>
        <taxon>Eukaryota</taxon>
        <taxon>Metazoa</taxon>
        <taxon>Ecdysozoa</taxon>
        <taxon>Arthropoda</taxon>
        <taxon>Hexapoda</taxon>
        <taxon>Insecta</taxon>
        <taxon>Pterygota</taxon>
        <taxon>Neoptera</taxon>
        <taxon>Paraneoptera</taxon>
        <taxon>Psocodea</taxon>
        <taxon>Troctomorpha</taxon>
        <taxon>Phthiraptera</taxon>
        <taxon>Anoplura</taxon>
        <taxon>Polyplacidae</taxon>
        <taxon>Polyplax</taxon>
    </lineage>
</organism>